<reference evidence="4" key="1">
    <citation type="submission" date="2016-10" db="EMBL/GenBank/DDBJ databases">
        <authorList>
            <person name="Varghese N."/>
            <person name="Submissions S."/>
        </authorList>
    </citation>
    <scope>NUCLEOTIDE SEQUENCE [LARGE SCALE GENOMIC DNA]</scope>
    <source>
        <strain evidence="4">DSM 18130</strain>
    </source>
</reference>
<dbReference type="InterPro" id="IPR001920">
    <property type="entry name" value="Asp/Glu_race"/>
</dbReference>
<dbReference type="Pfam" id="PF01177">
    <property type="entry name" value="Asp_Glu_race"/>
    <property type="match status" value="1"/>
</dbReference>
<dbReference type="InterPro" id="IPR015942">
    <property type="entry name" value="Asp/Glu/hydantoin_racemase"/>
</dbReference>
<dbReference type="PROSITE" id="PS00924">
    <property type="entry name" value="ASP_GLU_RACEMASE_2"/>
    <property type="match status" value="1"/>
</dbReference>
<accession>A0A1I0U5C0</accession>
<dbReference type="PANTHER" id="PTHR21198">
    <property type="entry name" value="GLUTAMATE RACEMASE"/>
    <property type="match status" value="1"/>
</dbReference>
<proteinExistence type="inferred from homology"/>
<protein>
    <submittedName>
        <fullName evidence="3">Aspartate racemase</fullName>
    </submittedName>
</protein>
<dbReference type="InterPro" id="IPR004380">
    <property type="entry name" value="Asp_race"/>
</dbReference>
<dbReference type="Proteomes" id="UP000198836">
    <property type="component" value="Unassembled WGS sequence"/>
</dbReference>
<dbReference type="SUPFAM" id="SSF53681">
    <property type="entry name" value="Aspartate/glutamate racemase"/>
    <property type="match status" value="2"/>
</dbReference>
<keyword evidence="2" id="KW-0413">Isomerase</keyword>
<sequence>MHFKEDKTIGIVGGMGPHSGLTLFNHILSNTKAKTDQEHASVIMMSFPKHIVDRTSFLEGDTEINPGYNIAQVILNLDKSGAKVVGIACNTAHSQIIFDVIVDELVKAQSKVKLINMPLETCRYLKSNSVGISRVGLMATNGTYKSGVYKEALENSGYEVVIPDMVFQNEVIHKMIYDDEFGIKAFPNNLNANVQQLMNEALVYFKENDVDAVILGCTELSMIFKEREFEGIPIVDPTEILALALLREIDI</sequence>
<keyword evidence="4" id="KW-1185">Reference proteome</keyword>
<dbReference type="EMBL" id="FOJM01000021">
    <property type="protein sequence ID" value="SFA59302.1"/>
    <property type="molecule type" value="Genomic_DNA"/>
</dbReference>
<dbReference type="STRING" id="332999.SAMN04488511_12176"/>
<dbReference type="OrthoDB" id="9803739at2"/>
<dbReference type="InterPro" id="IPR033134">
    <property type="entry name" value="Asp/Glu_racemase_AS_2"/>
</dbReference>
<evidence type="ECO:0000313" key="4">
    <source>
        <dbReference type="Proteomes" id="UP000198836"/>
    </source>
</evidence>
<dbReference type="GO" id="GO:0047661">
    <property type="term" value="F:amino-acid racemase activity"/>
    <property type="evidence" value="ECO:0007669"/>
    <property type="project" value="InterPro"/>
</dbReference>
<dbReference type="NCBIfam" id="TIGR00035">
    <property type="entry name" value="asp_race"/>
    <property type="match status" value="1"/>
</dbReference>
<dbReference type="Gene3D" id="3.40.50.1860">
    <property type="match status" value="2"/>
</dbReference>
<name>A0A1I0U5C0_9SPHI</name>
<evidence type="ECO:0000313" key="3">
    <source>
        <dbReference type="EMBL" id="SFA59302.1"/>
    </source>
</evidence>
<gene>
    <name evidence="3" type="ORF">SAMN04488511_12176</name>
</gene>
<comment type="similarity">
    <text evidence="1">Belongs to the aspartate/glutamate racemases family.</text>
</comment>
<dbReference type="PANTHER" id="PTHR21198:SF7">
    <property type="entry name" value="ASPARTATE-GLUTAMATE RACEMASE FAMILY"/>
    <property type="match status" value="1"/>
</dbReference>
<organism evidence="3 4">
    <name type="scientific">Pedobacter suwonensis</name>
    <dbReference type="NCBI Taxonomy" id="332999"/>
    <lineage>
        <taxon>Bacteria</taxon>
        <taxon>Pseudomonadati</taxon>
        <taxon>Bacteroidota</taxon>
        <taxon>Sphingobacteriia</taxon>
        <taxon>Sphingobacteriales</taxon>
        <taxon>Sphingobacteriaceae</taxon>
        <taxon>Pedobacter</taxon>
    </lineage>
</organism>
<evidence type="ECO:0000256" key="2">
    <source>
        <dbReference type="ARBA" id="ARBA00023235"/>
    </source>
</evidence>
<evidence type="ECO:0000256" key="1">
    <source>
        <dbReference type="ARBA" id="ARBA00007847"/>
    </source>
</evidence>
<dbReference type="AlphaFoldDB" id="A0A1I0U5C0"/>
<dbReference type="RefSeq" id="WP_090987578.1">
    <property type="nucleotide sequence ID" value="NZ_FOJM01000021.1"/>
</dbReference>